<keyword evidence="1" id="KW-0808">Transferase</keyword>
<sequence>MSYTIRSNGKLLLAGEYLVLFGATGLAIPLQKGQTMTCHNTGGDDLIWKATHINGLWFSARYSSNLVIKETTDAPLAEKLKNILIAAGKLNKNPSIFSGKEITTHLEFPPIWGWGSSSTLINNLAQWLNIDPYQLLSLTFGGSGYDIACASARGPIFFQLQSKEKPLVQNTIFNPPFMGQLWLGFLNSKQNSQKAINQHLKNTLPAKQTIEQITHISHQMSIEQSPENFIALMEEHESIISDVIGCPTLKQKYFSDFKGAVKSLGAWGGDFFMALSLMPDDKTKEYFKAKGFNTLLKLQDIIKR</sequence>
<evidence type="ECO:0000313" key="2">
    <source>
        <dbReference type="Proteomes" id="UP000181976"/>
    </source>
</evidence>
<dbReference type="NCBIfam" id="NF040656">
    <property type="entry name" value="GHMP_GYDIA"/>
    <property type="match status" value="1"/>
</dbReference>
<accession>A0A1I2F4P9</accession>
<dbReference type="InterPro" id="IPR047765">
    <property type="entry name" value="GHMP_GYDIA-like"/>
</dbReference>
<name>A0A1I2F4P9_9BACT</name>
<dbReference type="STRING" id="385682.SAMN05444380_12630"/>
<dbReference type="RefSeq" id="WP_010528020.1">
    <property type="nucleotide sequence ID" value="NZ_AFSL01000069.1"/>
</dbReference>
<organism evidence="1 2">
    <name type="scientific">Thermophagus xiamenensis</name>
    <dbReference type="NCBI Taxonomy" id="385682"/>
    <lineage>
        <taxon>Bacteria</taxon>
        <taxon>Pseudomonadati</taxon>
        <taxon>Bacteroidota</taxon>
        <taxon>Bacteroidia</taxon>
        <taxon>Marinilabiliales</taxon>
        <taxon>Marinilabiliaceae</taxon>
        <taxon>Thermophagus</taxon>
    </lineage>
</organism>
<keyword evidence="2" id="KW-1185">Reference proteome</keyword>
<dbReference type="InParanoid" id="A0A1I2F4P9"/>
<proteinExistence type="predicted"/>
<dbReference type="eggNOG" id="COG1577">
    <property type="taxonomic scope" value="Bacteria"/>
</dbReference>
<evidence type="ECO:0000313" key="1">
    <source>
        <dbReference type="EMBL" id="SFE99969.1"/>
    </source>
</evidence>
<gene>
    <name evidence="1" type="ORF">SAMN05444380_12630</name>
</gene>
<dbReference type="EMBL" id="FONA01000026">
    <property type="protein sequence ID" value="SFE99969.1"/>
    <property type="molecule type" value="Genomic_DNA"/>
</dbReference>
<protein>
    <submittedName>
        <fullName evidence="1">Mevalonate kinase</fullName>
    </submittedName>
</protein>
<dbReference type="Proteomes" id="UP000181976">
    <property type="component" value="Unassembled WGS sequence"/>
</dbReference>
<dbReference type="GO" id="GO:0016301">
    <property type="term" value="F:kinase activity"/>
    <property type="evidence" value="ECO:0007669"/>
    <property type="project" value="UniProtKB-KW"/>
</dbReference>
<dbReference type="Gene3D" id="3.30.230.10">
    <property type="match status" value="1"/>
</dbReference>
<dbReference type="SUPFAM" id="SSF54211">
    <property type="entry name" value="Ribosomal protein S5 domain 2-like"/>
    <property type="match status" value="1"/>
</dbReference>
<dbReference type="InterPro" id="IPR020568">
    <property type="entry name" value="Ribosomal_Su5_D2-typ_SF"/>
</dbReference>
<keyword evidence="1" id="KW-0418">Kinase</keyword>
<dbReference type="OrthoDB" id="5288719at2"/>
<dbReference type="AlphaFoldDB" id="A0A1I2F4P9"/>
<dbReference type="InterPro" id="IPR014721">
    <property type="entry name" value="Ribsml_uS5_D2-typ_fold_subgr"/>
</dbReference>
<reference evidence="1 2" key="1">
    <citation type="submission" date="2016-10" db="EMBL/GenBank/DDBJ databases">
        <authorList>
            <person name="de Groot N.N."/>
        </authorList>
    </citation>
    <scope>NUCLEOTIDE SEQUENCE [LARGE SCALE GENOMIC DNA]</scope>
    <source>
        <strain evidence="1 2">DSM 19012</strain>
    </source>
</reference>